<evidence type="ECO:0000256" key="4">
    <source>
        <dbReference type="ARBA" id="ARBA00022989"/>
    </source>
</evidence>
<accession>B0W4A7</accession>
<comment type="subcellular location">
    <subcellularLocation>
        <location evidence="1">Cell membrane</location>
        <topology evidence="1">Multi-pass membrane protein</topology>
    </subcellularLocation>
</comment>
<keyword evidence="6" id="KW-0675">Receptor</keyword>
<evidence type="ECO:0000256" key="2">
    <source>
        <dbReference type="ARBA" id="ARBA00022475"/>
    </source>
</evidence>
<dbReference type="VEuPathDB" id="VectorBase:CPIJ002010"/>
<dbReference type="EMBL" id="DS231836">
    <property type="protein sequence ID" value="EDS33192.1"/>
    <property type="molecule type" value="Genomic_DNA"/>
</dbReference>
<dbReference type="HOGENOM" id="CLU_957292_0_0_1"/>
<keyword evidence="2" id="KW-1003">Cell membrane</keyword>
<dbReference type="AlphaFoldDB" id="B0W4A7"/>
<feature type="transmembrane region" description="Helical" evidence="8">
    <location>
        <begin position="89"/>
        <end position="107"/>
    </location>
</feature>
<evidence type="ECO:0000256" key="5">
    <source>
        <dbReference type="ARBA" id="ARBA00023136"/>
    </source>
</evidence>
<evidence type="ECO:0000256" key="3">
    <source>
        <dbReference type="ARBA" id="ARBA00022692"/>
    </source>
</evidence>
<sequence>MGIFGKVIEIMCLHLNASPEWVFELAEKDLYSALNINSINLYPFKVLQQTNEEFSFVALPTLDGLCFLITETPIGSYFRHLAVPFNVEVWIAILLIIVIVRILNRIFEQQLPRDLLSGYFFGLNVADYELEKLERFAMIALTWLFFLAGEAYLAKMISFMNNNKVQPHYKTIADFVQSDHYLCQSQYSIYAKLNDTYPALLQMVGEDDENCISLLTCSEIALFTKAFTTATDVTMYTLSDRLNWFILANIFSSRQPFAPRFEHIFNQLVECGLWKLWTTDDTEAREIIPFA</sequence>
<dbReference type="GO" id="GO:0005886">
    <property type="term" value="C:plasma membrane"/>
    <property type="evidence" value="ECO:0007669"/>
    <property type="project" value="UniProtKB-SubCell"/>
</dbReference>
<reference evidence="9" key="1">
    <citation type="submission" date="2007-03" db="EMBL/GenBank/DDBJ databases">
        <title>Annotation of Culex pipiens quinquefasciatus.</title>
        <authorList>
            <consortium name="The Broad Institute Genome Sequencing Platform"/>
            <person name="Atkinson P.W."/>
            <person name="Hemingway J."/>
            <person name="Christensen B.M."/>
            <person name="Higgs S."/>
            <person name="Kodira C."/>
            <person name="Hannick L."/>
            <person name="Megy K."/>
            <person name="O'Leary S."/>
            <person name="Pearson M."/>
            <person name="Haas B.J."/>
            <person name="Mauceli E."/>
            <person name="Wortman J.R."/>
            <person name="Lee N.H."/>
            <person name="Guigo R."/>
            <person name="Stanke M."/>
            <person name="Alvarado L."/>
            <person name="Amedeo P."/>
            <person name="Antoine C.H."/>
            <person name="Arensburger P."/>
            <person name="Bidwell S.L."/>
            <person name="Crawford M."/>
            <person name="Camaro F."/>
            <person name="Devon K."/>
            <person name="Engels R."/>
            <person name="Hammond M."/>
            <person name="Howarth C."/>
            <person name="Koehrsen M."/>
            <person name="Lawson D."/>
            <person name="Montgomery P."/>
            <person name="Nene V."/>
            <person name="Nusbaum C."/>
            <person name="Puiu D."/>
            <person name="Romero-Severson J."/>
            <person name="Severson D.W."/>
            <person name="Shumway M."/>
            <person name="Sisk P."/>
            <person name="Stolte C."/>
            <person name="Zeng Q."/>
            <person name="Eisenstadt E."/>
            <person name="Fraser-Liggett C."/>
            <person name="Strausberg R."/>
            <person name="Galagan J."/>
            <person name="Birren B."/>
            <person name="Collins F.H."/>
        </authorList>
    </citation>
    <scope>NUCLEOTIDE SEQUENCE [LARGE SCALE GENOMIC DNA]</scope>
    <source>
        <strain evidence="9">JHB</strain>
    </source>
</reference>
<reference evidence="10" key="2">
    <citation type="submission" date="2020-05" db="UniProtKB">
        <authorList>
            <consortium name="EnsemblMetazoa"/>
        </authorList>
    </citation>
    <scope>IDENTIFICATION</scope>
    <source>
        <strain evidence="10">JHB</strain>
    </source>
</reference>
<dbReference type="KEGG" id="cqu:CpipJ_CPIJ002010"/>
<proteinExistence type="predicted"/>
<keyword evidence="7" id="KW-0325">Glycoprotein</keyword>
<evidence type="ECO:0000313" key="9">
    <source>
        <dbReference type="EMBL" id="EDS33192.1"/>
    </source>
</evidence>
<evidence type="ECO:0000313" key="10">
    <source>
        <dbReference type="EnsemblMetazoa" id="CPIJ002010-PA"/>
    </source>
</evidence>
<evidence type="ECO:0000256" key="7">
    <source>
        <dbReference type="ARBA" id="ARBA00023180"/>
    </source>
</evidence>
<protein>
    <submittedName>
        <fullName evidence="9 10">Uncharacterized protein</fullName>
    </submittedName>
</protein>
<dbReference type="PANTHER" id="PTHR42643">
    <property type="entry name" value="IONOTROPIC RECEPTOR 20A-RELATED"/>
    <property type="match status" value="1"/>
</dbReference>
<organism>
    <name type="scientific">Culex quinquefasciatus</name>
    <name type="common">Southern house mosquito</name>
    <name type="synonym">Culex pungens</name>
    <dbReference type="NCBI Taxonomy" id="7176"/>
    <lineage>
        <taxon>Eukaryota</taxon>
        <taxon>Metazoa</taxon>
        <taxon>Ecdysozoa</taxon>
        <taxon>Arthropoda</taxon>
        <taxon>Hexapoda</taxon>
        <taxon>Insecta</taxon>
        <taxon>Pterygota</taxon>
        <taxon>Neoptera</taxon>
        <taxon>Endopterygota</taxon>
        <taxon>Diptera</taxon>
        <taxon>Nematocera</taxon>
        <taxon>Culicoidea</taxon>
        <taxon>Culicidae</taxon>
        <taxon>Culicinae</taxon>
        <taxon>Culicini</taxon>
        <taxon>Culex</taxon>
        <taxon>Culex</taxon>
    </lineage>
</organism>
<feature type="transmembrane region" description="Helical" evidence="8">
    <location>
        <begin position="136"/>
        <end position="154"/>
    </location>
</feature>
<gene>
    <name evidence="10" type="primary">6033043</name>
    <name evidence="9" type="ORF">CpipJ_CPIJ002010</name>
</gene>
<evidence type="ECO:0000256" key="1">
    <source>
        <dbReference type="ARBA" id="ARBA00004651"/>
    </source>
</evidence>
<dbReference type="InParanoid" id="B0W4A7"/>
<evidence type="ECO:0000313" key="11">
    <source>
        <dbReference type="Proteomes" id="UP000002320"/>
    </source>
</evidence>
<dbReference type="InterPro" id="IPR052192">
    <property type="entry name" value="Insect_Ionotropic_Sensory_Rcpt"/>
</dbReference>
<dbReference type="PANTHER" id="PTHR42643:SF41">
    <property type="entry name" value="IONOTROPIC RECEPTOR 20A-RELATED"/>
    <property type="match status" value="1"/>
</dbReference>
<keyword evidence="3 8" id="KW-0812">Transmembrane</keyword>
<evidence type="ECO:0000256" key="8">
    <source>
        <dbReference type="SAM" id="Phobius"/>
    </source>
</evidence>
<keyword evidence="11" id="KW-1185">Reference proteome</keyword>
<evidence type="ECO:0000256" key="6">
    <source>
        <dbReference type="ARBA" id="ARBA00023170"/>
    </source>
</evidence>
<keyword evidence="5 8" id="KW-0472">Membrane</keyword>
<dbReference type="Proteomes" id="UP000002320">
    <property type="component" value="Unassembled WGS sequence"/>
</dbReference>
<dbReference type="EnsemblMetazoa" id="CPIJ002010-RA">
    <property type="protein sequence ID" value="CPIJ002010-PA"/>
    <property type="gene ID" value="CPIJ002010"/>
</dbReference>
<name>B0W4A7_CULQU</name>
<keyword evidence="4 8" id="KW-1133">Transmembrane helix</keyword>